<evidence type="ECO:0000313" key="3">
    <source>
        <dbReference type="Proteomes" id="UP000054564"/>
    </source>
</evidence>
<accession>A0A0L0W5N9</accession>
<dbReference type="OrthoDB" id="2506645at2759"/>
<evidence type="ECO:0000256" key="1">
    <source>
        <dbReference type="SAM" id="MobiDB-lite"/>
    </source>
</evidence>
<feature type="compositionally biased region" description="Polar residues" evidence="1">
    <location>
        <begin position="1"/>
        <end position="21"/>
    </location>
</feature>
<reference evidence="3" key="1">
    <citation type="submission" date="2014-03" db="EMBL/GenBank/DDBJ databases">
        <title>The Genome Sequence of Puccinia striiformis f. sp. tritici PST-78.</title>
        <authorList>
            <consortium name="The Broad Institute Genome Sequencing Platform"/>
            <person name="Cuomo C."/>
            <person name="Hulbert S."/>
            <person name="Chen X."/>
            <person name="Walker B."/>
            <person name="Young S.K."/>
            <person name="Zeng Q."/>
            <person name="Gargeya S."/>
            <person name="Fitzgerald M."/>
            <person name="Haas B."/>
            <person name="Abouelleil A."/>
            <person name="Alvarado L."/>
            <person name="Arachchi H.M."/>
            <person name="Berlin A.M."/>
            <person name="Chapman S.B."/>
            <person name="Goldberg J."/>
            <person name="Griggs A."/>
            <person name="Gujja S."/>
            <person name="Hansen M."/>
            <person name="Howarth C."/>
            <person name="Imamovic A."/>
            <person name="Larimer J."/>
            <person name="McCowan C."/>
            <person name="Montmayeur A."/>
            <person name="Murphy C."/>
            <person name="Neiman D."/>
            <person name="Pearson M."/>
            <person name="Priest M."/>
            <person name="Roberts A."/>
            <person name="Saif S."/>
            <person name="Shea T."/>
            <person name="Sisk P."/>
            <person name="Sykes S."/>
            <person name="Wortman J."/>
            <person name="Nusbaum C."/>
            <person name="Birren B."/>
        </authorList>
    </citation>
    <scope>NUCLEOTIDE SEQUENCE [LARGE SCALE GENOMIC DNA]</scope>
    <source>
        <strain evidence="3">race PST-78</strain>
    </source>
</reference>
<sequence>MSTILSTQPTPNDSTQQTLNTEPGGTTQAPTPQTTQQASQQTQGGGRGGRGGTRGGARGGRGQQATHCGVQQAGGVQQGTRSHRSWTTNQNRDGLSTLDLIVKWLTVEGQYDHWRNSDVSKREVAKTINQYLIDNGGVSRAWKGIEQQITTLEKKFRQALVYRDQTGQGILDEADKRARQAAANLEDSETEDFVRDARTQTEAQICKICKYFYELEPVMLDRPSAVPLNTHEQGDVDENLAGALNLGPNKDRPTTPDHWSDSERGGNASPVNTLGQPLPDLNMSVPTSNRATATPAETATPSVAPSPSARVTSMSALASQRPDTQSQRRVSYAKQIIDRLFPSRKEMAAQTTAELDLNCDRLAIDNRMVDATIQLVNALSQQLAPAVPPPGSSDLQKRQLELDVGLREVELNRAQAALEADRVTGVAFARAKMIQDFIRTGILPAEALNITNQLFASGSMNTSGVGSTEASSAHSGALGTEDLD</sequence>
<evidence type="ECO:0000313" key="2">
    <source>
        <dbReference type="EMBL" id="KNF06565.1"/>
    </source>
</evidence>
<name>A0A0L0W5N9_9BASI</name>
<organism evidence="2 3">
    <name type="scientific">Puccinia striiformis f. sp. tritici PST-78</name>
    <dbReference type="NCBI Taxonomy" id="1165861"/>
    <lineage>
        <taxon>Eukaryota</taxon>
        <taxon>Fungi</taxon>
        <taxon>Dikarya</taxon>
        <taxon>Basidiomycota</taxon>
        <taxon>Pucciniomycotina</taxon>
        <taxon>Pucciniomycetes</taxon>
        <taxon>Pucciniales</taxon>
        <taxon>Pucciniaceae</taxon>
        <taxon>Puccinia</taxon>
    </lineage>
</organism>
<dbReference type="EMBL" id="AJIL01000003">
    <property type="protein sequence ID" value="KNF06565.1"/>
    <property type="molecule type" value="Genomic_DNA"/>
</dbReference>
<feature type="region of interest" description="Disordered" evidence="1">
    <location>
        <begin position="461"/>
        <end position="484"/>
    </location>
</feature>
<feature type="region of interest" description="Disordered" evidence="1">
    <location>
        <begin position="240"/>
        <end position="329"/>
    </location>
</feature>
<gene>
    <name evidence="2" type="ORF">PSTG_00438</name>
</gene>
<protein>
    <submittedName>
        <fullName evidence="2">Uncharacterized protein</fullName>
    </submittedName>
</protein>
<dbReference type="PANTHER" id="PTHR33324">
    <property type="entry name" value="EXPRESSED PROTEIN"/>
    <property type="match status" value="1"/>
</dbReference>
<feature type="compositionally biased region" description="Low complexity" evidence="1">
    <location>
        <begin position="63"/>
        <end position="79"/>
    </location>
</feature>
<dbReference type="AlphaFoldDB" id="A0A0L0W5N9"/>
<dbReference type="PANTHER" id="PTHR33324:SF2">
    <property type="entry name" value="MYB_SANT-LIKE DNA-BINDING DOMAIN-CONTAINING PROTEIN"/>
    <property type="match status" value="1"/>
</dbReference>
<feature type="compositionally biased region" description="Low complexity" evidence="1">
    <location>
        <begin position="23"/>
        <end position="42"/>
    </location>
</feature>
<dbReference type="Proteomes" id="UP000054564">
    <property type="component" value="Unassembled WGS sequence"/>
</dbReference>
<comment type="caution">
    <text evidence="2">The sequence shown here is derived from an EMBL/GenBank/DDBJ whole genome shotgun (WGS) entry which is preliminary data.</text>
</comment>
<feature type="compositionally biased region" description="Low complexity" evidence="1">
    <location>
        <begin position="290"/>
        <end position="313"/>
    </location>
</feature>
<feature type="compositionally biased region" description="Gly residues" evidence="1">
    <location>
        <begin position="43"/>
        <end position="62"/>
    </location>
</feature>
<feature type="compositionally biased region" description="Basic and acidic residues" evidence="1">
    <location>
        <begin position="249"/>
        <end position="264"/>
    </location>
</feature>
<feature type="region of interest" description="Disordered" evidence="1">
    <location>
        <begin position="1"/>
        <end position="91"/>
    </location>
</feature>
<keyword evidence="3" id="KW-1185">Reference proteome</keyword>
<proteinExistence type="predicted"/>
<feature type="compositionally biased region" description="Polar residues" evidence="1">
    <location>
        <begin position="314"/>
        <end position="329"/>
    </location>
</feature>
<feature type="compositionally biased region" description="Polar residues" evidence="1">
    <location>
        <begin position="461"/>
        <end position="474"/>
    </location>
</feature>